<protein>
    <recommendedName>
        <fullName evidence="3">DUF4224 domain-containing protein</fullName>
    </recommendedName>
</protein>
<dbReference type="Proteomes" id="UP000192491">
    <property type="component" value="Unassembled WGS sequence"/>
</dbReference>
<evidence type="ECO:0008006" key="3">
    <source>
        <dbReference type="Google" id="ProtNLM"/>
    </source>
</evidence>
<sequence length="73" mass="8200">MLINYDELKAHVGGSNRRQVIANLQKMRVRFLLRADGKPITTLTAFEAALKIPRTYRNVSTEADDAPQTVEVS</sequence>
<dbReference type="EMBL" id="MTEJ01000176">
    <property type="protein sequence ID" value="OQX08385.1"/>
    <property type="molecule type" value="Genomic_DNA"/>
</dbReference>
<organism evidence="1 2">
    <name type="scientific">Thiothrix lacustris</name>
    <dbReference type="NCBI Taxonomy" id="525917"/>
    <lineage>
        <taxon>Bacteria</taxon>
        <taxon>Pseudomonadati</taxon>
        <taxon>Pseudomonadota</taxon>
        <taxon>Gammaproteobacteria</taxon>
        <taxon>Thiotrichales</taxon>
        <taxon>Thiotrichaceae</taxon>
        <taxon>Thiothrix</taxon>
    </lineage>
</organism>
<evidence type="ECO:0000313" key="1">
    <source>
        <dbReference type="EMBL" id="OQX08385.1"/>
    </source>
</evidence>
<gene>
    <name evidence="1" type="ORF">BWK73_25630</name>
</gene>
<comment type="caution">
    <text evidence="1">The sequence shown here is derived from an EMBL/GenBank/DDBJ whole genome shotgun (WGS) entry which is preliminary data.</text>
</comment>
<proteinExistence type="predicted"/>
<accession>A0A1Y1QL59</accession>
<evidence type="ECO:0000313" key="2">
    <source>
        <dbReference type="Proteomes" id="UP000192491"/>
    </source>
</evidence>
<dbReference type="AlphaFoldDB" id="A0A1Y1QL59"/>
<reference evidence="1 2" key="1">
    <citation type="submission" date="2017-01" db="EMBL/GenBank/DDBJ databases">
        <title>Novel large sulfur bacteria in the metagenomes of groundwater-fed chemosynthetic microbial mats in the Lake Huron basin.</title>
        <authorList>
            <person name="Sharrar A.M."/>
            <person name="Flood B.E."/>
            <person name="Bailey J.V."/>
            <person name="Jones D.S."/>
            <person name="Biddanda B."/>
            <person name="Ruberg S.A."/>
            <person name="Marcus D.N."/>
            <person name="Dick G.J."/>
        </authorList>
    </citation>
    <scope>NUCLEOTIDE SEQUENCE [LARGE SCALE GENOMIC DNA]</scope>
    <source>
        <strain evidence="1">A8</strain>
    </source>
</reference>
<name>A0A1Y1QL59_9GAMM</name>